<protein>
    <submittedName>
        <fullName evidence="1 2">Major capsid protein</fullName>
    </submittedName>
</protein>
<dbReference type="OMA" id="NRRLEWM"/>
<evidence type="ECO:0000313" key="4">
    <source>
        <dbReference type="Proteomes" id="UP000250385"/>
    </source>
</evidence>
<dbReference type="AlphaFoldDB" id="A0A0F3T4K8"/>
<dbReference type="Gene3D" id="3.30.1930.10">
    <property type="entry name" value="capsid protein of prophage domain"/>
    <property type="match status" value="1"/>
</dbReference>
<dbReference type="Proteomes" id="UP000248865">
    <property type="component" value="Unassembled WGS sequence"/>
</dbReference>
<evidence type="ECO:0000313" key="2">
    <source>
        <dbReference type="EMBL" id="SPX32130.1"/>
    </source>
</evidence>
<evidence type="ECO:0000313" key="1">
    <source>
        <dbReference type="EMBL" id="PZZ68296.1"/>
    </source>
</evidence>
<sequence>MAGKATALNTNQLFAYLNRGDIAEFKFSPLFTTLFFPNVATFNTQNIMLDTLDIEEVTMSAFCSPMVGSQVQRDKGYETSTIKPGYMKPKHEIDPTKTIMRMAGEDPAQLNDPTYRRMRLITGNMRRQINAIKARVEWLAVNAVTTGKNLIEGEGIERYEIDWKIPESNIIEQADGKKWSELDKETHDPIYDIELYADQGNCPANVMIMGAEVWRTLRSFKKFRELYDLSRGSESAAELACKNLGEVVSFKGYLGDIALVVYSGKYTDSDGTEKYFLEPDLLVLGNTNNKGLVAYGAIMDQEAVRTGATQNMFYPKNWIEDGDPAIEYVQTHSAPQPVPADIRKFVTVKIG</sequence>
<dbReference type="HAMAP" id="MF_04133">
    <property type="entry name" value="CAPSID_LAMBDA"/>
    <property type="match status" value="1"/>
</dbReference>
<dbReference type="RefSeq" id="WP_000907455.1">
    <property type="nucleotide sequence ID" value="NZ_AP018808.1"/>
</dbReference>
<name>A0A0F3T4K8_ECOLX</name>
<dbReference type="InterPro" id="IPR005564">
    <property type="entry name" value="Major_capsid_GpE"/>
</dbReference>
<evidence type="ECO:0000313" key="3">
    <source>
        <dbReference type="Proteomes" id="UP000248865"/>
    </source>
</evidence>
<comment type="caution">
    <text evidence="1">The sequence shown here is derived from an EMBL/GenBank/DDBJ whole genome shotgun (WGS) entry which is preliminary data.</text>
</comment>
<reference evidence="2 4" key="2">
    <citation type="submission" date="2018-06" db="EMBL/GenBank/DDBJ databases">
        <authorList>
            <consortium name="Pathogen Informatics"/>
            <person name="Doyle S."/>
        </authorList>
    </citation>
    <scope>NUCLEOTIDE SEQUENCE [LARGE SCALE GENOMIC DNA]</scope>
    <source>
        <strain evidence="2 4">NCTC10279</strain>
    </source>
</reference>
<organism evidence="1 3">
    <name type="scientific">Escherichia coli</name>
    <dbReference type="NCBI Taxonomy" id="562"/>
    <lineage>
        <taxon>Bacteria</taxon>
        <taxon>Pseudomonadati</taxon>
        <taxon>Pseudomonadota</taxon>
        <taxon>Gammaproteobacteria</taxon>
        <taxon>Enterobacterales</taxon>
        <taxon>Enterobacteriaceae</taxon>
        <taxon>Escherichia</taxon>
    </lineage>
</organism>
<proteinExistence type="inferred from homology"/>
<dbReference type="EMBL" id="UASG01000026">
    <property type="protein sequence ID" value="SPX32130.1"/>
    <property type="molecule type" value="Genomic_DNA"/>
</dbReference>
<gene>
    <name evidence="1" type="ORF">DIV22_13500</name>
    <name evidence="2" type="ORF">NCTC10279_04569</name>
</gene>
<dbReference type="Pfam" id="PF03864">
    <property type="entry name" value="Phage_cap_E"/>
    <property type="match status" value="1"/>
</dbReference>
<reference evidence="1 3" key="1">
    <citation type="submission" date="2018-05" db="EMBL/GenBank/DDBJ databases">
        <title>Genomic sequencing of EHEC O26 New European Clone.</title>
        <authorList>
            <person name="Karnisova L."/>
            <person name="Nunvar J."/>
            <person name="Marejkova M."/>
            <person name="Mellmann A."/>
            <person name="Drevinek P."/>
            <person name="Blahova K."/>
            <person name="Bielaszewska M."/>
        </authorList>
    </citation>
    <scope>NUCLEOTIDE SEQUENCE [LARGE SCALE GENOMIC DNA]</scope>
    <source>
        <strain evidence="1 3">14-391</strain>
    </source>
</reference>
<accession>A0A0F3T4K8</accession>
<dbReference type="Proteomes" id="UP000250385">
    <property type="component" value="Unassembled WGS sequence"/>
</dbReference>
<dbReference type="Gene3D" id="3.15.30.10">
    <property type="entry name" value="putative capsid protein of prophage domain like"/>
    <property type="match status" value="1"/>
</dbReference>
<dbReference type="EMBL" id="QFSS01000064">
    <property type="protein sequence ID" value="PZZ68296.1"/>
    <property type="molecule type" value="Genomic_DNA"/>
</dbReference>